<dbReference type="InterPro" id="IPR029063">
    <property type="entry name" value="SAM-dependent_MTases_sf"/>
</dbReference>
<keyword evidence="10" id="KW-1185">Reference proteome</keyword>
<evidence type="ECO:0000256" key="6">
    <source>
        <dbReference type="PROSITE-ProRule" id="PRU01023"/>
    </source>
</evidence>
<dbReference type="InterPro" id="IPR004573">
    <property type="entry name" value="rRNA_ssu_MeTfrase_B"/>
</dbReference>
<proteinExistence type="inferred from homology"/>
<keyword evidence="4 6" id="KW-0949">S-adenosyl-L-methionine</keyword>
<dbReference type="NCBIfam" id="TIGR00563">
    <property type="entry name" value="rsmB"/>
    <property type="match status" value="1"/>
</dbReference>
<feature type="binding site" evidence="6">
    <location>
        <position position="347"/>
    </location>
    <ligand>
        <name>S-adenosyl-L-methionine</name>
        <dbReference type="ChEBI" id="CHEBI:59789"/>
    </ligand>
</feature>
<feature type="binding site" evidence="6">
    <location>
        <position position="328"/>
    </location>
    <ligand>
        <name>S-adenosyl-L-methionine</name>
        <dbReference type="ChEBI" id="CHEBI:59789"/>
    </ligand>
</feature>
<organism evidence="9 10">
    <name type="scientific">Hydrogenophaga palleronii</name>
    <dbReference type="NCBI Taxonomy" id="65655"/>
    <lineage>
        <taxon>Bacteria</taxon>
        <taxon>Pseudomonadati</taxon>
        <taxon>Pseudomonadota</taxon>
        <taxon>Betaproteobacteria</taxon>
        <taxon>Burkholderiales</taxon>
        <taxon>Comamonadaceae</taxon>
        <taxon>Hydrogenophaga</taxon>
    </lineage>
</organism>
<dbReference type="PROSITE" id="PS01153">
    <property type="entry name" value="NOL1_NOP2_SUN"/>
    <property type="match status" value="1"/>
</dbReference>
<name>A0ABU1WSN1_9BURK</name>
<reference evidence="9 10" key="1">
    <citation type="submission" date="2023-07" db="EMBL/GenBank/DDBJ databases">
        <title>Sorghum-associated microbial communities from plants grown in Nebraska, USA.</title>
        <authorList>
            <person name="Schachtman D."/>
        </authorList>
    </citation>
    <scope>NUCLEOTIDE SEQUENCE [LARGE SCALE GENOMIC DNA]</scope>
    <source>
        <strain evidence="9 10">4249</strain>
    </source>
</reference>
<sequence length="462" mass="50468">MSKSAHRLTPGAPPSDSSPSLATQLRQAARCVQAVEQGQSLADVLPQVPSHLRPGVQALTFHALRQLGTTRALLACLVQRKPDPAVQALLCSALSLLLTDADNPSRTVDPDAPRYSAHTVVNQVVEAAKADRGLQRQGAFINACLRRFLREREALLVHVAEQPQARWNHPLWWIERVQRDHPDHWQAILEANNRPGPMALRVNRQKTDRQAYAGSLATAGIAAMPFGDDGLELRVPHPVEQLPGFDQGLCSVQDAAAQMAAGLLLEGRDWAPADRVLDACAAPGGKTAHVLELADVQMLALDLDPKRCERIHQNLDRLGLAAQVLSADAAQAAQWWDGKPFDAILLDAPCTASGIVRRHPDVRWLRRATDVEQLARTQRNLLDALWPLLKPGGRLVYATCSVFRAEGQDQVQAFLERHTDAVLCPSPGHLLPGDASAAEEFNDNHSGGHDGFFYARFDKASH</sequence>
<comment type="caution">
    <text evidence="9">The sequence shown here is derived from an EMBL/GenBank/DDBJ whole genome shotgun (WGS) entry which is preliminary data.</text>
</comment>
<dbReference type="RefSeq" id="WP_310320902.1">
    <property type="nucleotide sequence ID" value="NZ_JAVDWU010000011.1"/>
</dbReference>
<feature type="active site" description="Nucleophile" evidence="6">
    <location>
        <position position="400"/>
    </location>
</feature>
<feature type="domain" description="SAM-dependent MTase RsmB/NOP-type" evidence="8">
    <location>
        <begin position="188"/>
        <end position="460"/>
    </location>
</feature>
<comment type="similarity">
    <text evidence="1 6">Belongs to the class I-like SAM-binding methyltransferase superfamily. RsmB/NOP family.</text>
</comment>
<dbReference type="InterPro" id="IPR023267">
    <property type="entry name" value="RCMT"/>
</dbReference>
<evidence type="ECO:0000313" key="9">
    <source>
        <dbReference type="EMBL" id="MDR7152318.1"/>
    </source>
</evidence>
<keyword evidence="2 6" id="KW-0489">Methyltransferase</keyword>
<dbReference type="SUPFAM" id="SSF48013">
    <property type="entry name" value="NusB-like"/>
    <property type="match status" value="1"/>
</dbReference>
<dbReference type="Proteomes" id="UP001265700">
    <property type="component" value="Unassembled WGS sequence"/>
</dbReference>
<dbReference type="Gene3D" id="1.10.940.10">
    <property type="entry name" value="NusB-like"/>
    <property type="match status" value="1"/>
</dbReference>
<dbReference type="Pfam" id="PF01189">
    <property type="entry name" value="Methyltr_RsmB-F"/>
    <property type="match status" value="1"/>
</dbReference>
<protein>
    <submittedName>
        <fullName evidence="9">16S rRNA (Cytosine967-C5)-methyltransferase</fullName>
        <ecNumber evidence="9">2.1.1.176</ecNumber>
    </submittedName>
</protein>
<dbReference type="CDD" id="cd02440">
    <property type="entry name" value="AdoMet_MTases"/>
    <property type="match status" value="1"/>
</dbReference>
<dbReference type="Pfam" id="PF22458">
    <property type="entry name" value="RsmF-B_ferredox"/>
    <property type="match status" value="1"/>
</dbReference>
<feature type="binding site" evidence="6">
    <location>
        <begin position="280"/>
        <end position="286"/>
    </location>
    <ligand>
        <name>S-adenosyl-L-methionine</name>
        <dbReference type="ChEBI" id="CHEBI:59789"/>
    </ligand>
</feature>
<evidence type="ECO:0000256" key="3">
    <source>
        <dbReference type="ARBA" id="ARBA00022679"/>
    </source>
</evidence>
<dbReference type="PANTHER" id="PTHR22807">
    <property type="entry name" value="NOP2 YEAST -RELATED NOL1/NOP2/FMU SUN DOMAIN-CONTAINING"/>
    <property type="match status" value="1"/>
</dbReference>
<dbReference type="GO" id="GO:0032259">
    <property type="term" value="P:methylation"/>
    <property type="evidence" value="ECO:0007669"/>
    <property type="project" value="UniProtKB-KW"/>
</dbReference>
<feature type="binding site" evidence="6">
    <location>
        <position position="302"/>
    </location>
    <ligand>
        <name>S-adenosyl-L-methionine</name>
        <dbReference type="ChEBI" id="CHEBI:59789"/>
    </ligand>
</feature>
<evidence type="ECO:0000256" key="1">
    <source>
        <dbReference type="ARBA" id="ARBA00007494"/>
    </source>
</evidence>
<evidence type="ECO:0000256" key="2">
    <source>
        <dbReference type="ARBA" id="ARBA00022603"/>
    </source>
</evidence>
<dbReference type="InterPro" id="IPR018314">
    <property type="entry name" value="RsmB/NOL1/NOP2-like_CS"/>
</dbReference>
<feature type="region of interest" description="Disordered" evidence="7">
    <location>
        <begin position="1"/>
        <end position="23"/>
    </location>
</feature>
<dbReference type="InterPro" id="IPR001678">
    <property type="entry name" value="MeTrfase_RsmB-F_NOP2_dom"/>
</dbReference>
<dbReference type="EMBL" id="JAVDWU010000011">
    <property type="protein sequence ID" value="MDR7152318.1"/>
    <property type="molecule type" value="Genomic_DNA"/>
</dbReference>
<evidence type="ECO:0000256" key="7">
    <source>
        <dbReference type="SAM" id="MobiDB-lite"/>
    </source>
</evidence>
<dbReference type="PROSITE" id="PS51686">
    <property type="entry name" value="SAM_MT_RSMB_NOP"/>
    <property type="match status" value="1"/>
</dbReference>
<evidence type="ECO:0000313" key="10">
    <source>
        <dbReference type="Proteomes" id="UP001265700"/>
    </source>
</evidence>
<keyword evidence="5 6" id="KW-0694">RNA-binding</keyword>
<keyword evidence="3 6" id="KW-0808">Transferase</keyword>
<dbReference type="InterPro" id="IPR035926">
    <property type="entry name" value="NusB-like_sf"/>
</dbReference>
<dbReference type="InterPro" id="IPR049560">
    <property type="entry name" value="MeTrfase_RsmB-F_NOP2_cat"/>
</dbReference>
<dbReference type="NCBIfam" id="NF008149">
    <property type="entry name" value="PRK10901.1"/>
    <property type="match status" value="1"/>
</dbReference>
<accession>A0ABU1WSN1</accession>
<evidence type="ECO:0000259" key="8">
    <source>
        <dbReference type="PROSITE" id="PS51686"/>
    </source>
</evidence>
<gene>
    <name evidence="9" type="ORF">J2W49_004294</name>
</gene>
<dbReference type="SUPFAM" id="SSF53335">
    <property type="entry name" value="S-adenosyl-L-methionine-dependent methyltransferases"/>
    <property type="match status" value="1"/>
</dbReference>
<dbReference type="EC" id="2.1.1.176" evidence="9"/>
<dbReference type="PRINTS" id="PR02008">
    <property type="entry name" value="RCMTFAMILY"/>
</dbReference>
<dbReference type="InterPro" id="IPR054728">
    <property type="entry name" value="RsmB-like_ferredoxin"/>
</dbReference>
<evidence type="ECO:0000256" key="5">
    <source>
        <dbReference type="ARBA" id="ARBA00022884"/>
    </source>
</evidence>
<dbReference type="Gene3D" id="1.10.287.730">
    <property type="entry name" value="Helix hairpin bin"/>
    <property type="match status" value="1"/>
</dbReference>
<evidence type="ECO:0000256" key="4">
    <source>
        <dbReference type="ARBA" id="ARBA00022691"/>
    </source>
</evidence>
<dbReference type="Gene3D" id="3.40.50.150">
    <property type="entry name" value="Vaccinia Virus protein VP39"/>
    <property type="match status" value="1"/>
</dbReference>
<dbReference type="Gene3D" id="3.30.70.1170">
    <property type="entry name" value="Sun protein, domain 3"/>
    <property type="match status" value="1"/>
</dbReference>
<dbReference type="GO" id="GO:0008168">
    <property type="term" value="F:methyltransferase activity"/>
    <property type="evidence" value="ECO:0007669"/>
    <property type="project" value="UniProtKB-KW"/>
</dbReference>
<dbReference type="PANTHER" id="PTHR22807:SF61">
    <property type="entry name" value="NOL1_NOP2_SUN FAMILY PROTEIN _ ANTITERMINATION NUSB DOMAIN-CONTAINING PROTEIN"/>
    <property type="match status" value="1"/>
</dbReference>